<reference evidence="1 2" key="1">
    <citation type="submission" date="2021-01" db="EMBL/GenBank/DDBJ databases">
        <title>Whole genome shotgun sequence of Catellatospora citrea NBRC 14495.</title>
        <authorList>
            <person name="Komaki H."/>
            <person name="Tamura T."/>
        </authorList>
    </citation>
    <scope>NUCLEOTIDE SEQUENCE [LARGE SCALE GENOMIC DNA]</scope>
    <source>
        <strain evidence="1 2">NBRC 14495</strain>
    </source>
</reference>
<proteinExistence type="predicted"/>
<accession>A0A8J3NZR4</accession>
<evidence type="ECO:0000313" key="2">
    <source>
        <dbReference type="Proteomes" id="UP000659904"/>
    </source>
</evidence>
<comment type="caution">
    <text evidence="1">The sequence shown here is derived from an EMBL/GenBank/DDBJ whole genome shotgun (WGS) entry which is preliminary data.</text>
</comment>
<gene>
    <name evidence="1" type="ORF">Cci01nite_16990</name>
</gene>
<dbReference type="RefSeq" id="WP_203831726.1">
    <property type="nucleotide sequence ID" value="NZ_BONH01000005.1"/>
</dbReference>
<evidence type="ECO:0000313" key="1">
    <source>
        <dbReference type="EMBL" id="GIF96605.1"/>
    </source>
</evidence>
<protein>
    <submittedName>
        <fullName evidence="1">Uncharacterized protein</fullName>
    </submittedName>
</protein>
<dbReference type="AlphaFoldDB" id="A0A8J3NZR4"/>
<organism evidence="1 2">
    <name type="scientific">Catellatospora citrea</name>
    <dbReference type="NCBI Taxonomy" id="53366"/>
    <lineage>
        <taxon>Bacteria</taxon>
        <taxon>Bacillati</taxon>
        <taxon>Actinomycetota</taxon>
        <taxon>Actinomycetes</taxon>
        <taxon>Micromonosporales</taxon>
        <taxon>Micromonosporaceae</taxon>
        <taxon>Catellatospora</taxon>
    </lineage>
</organism>
<sequence length="51" mass="5621">MNPAALNYSQMLAVAPATIAWIKEAIARDHRINQALEKEWELLLAESGGQS</sequence>
<keyword evidence="2" id="KW-1185">Reference proteome</keyword>
<dbReference type="Proteomes" id="UP000659904">
    <property type="component" value="Unassembled WGS sequence"/>
</dbReference>
<dbReference type="EMBL" id="BONH01000005">
    <property type="protein sequence ID" value="GIF96605.1"/>
    <property type="molecule type" value="Genomic_DNA"/>
</dbReference>
<name>A0A8J3NZR4_9ACTN</name>